<keyword evidence="3" id="KW-0378">Hydrolase</keyword>
<dbReference type="OrthoDB" id="9765769at2"/>
<evidence type="ECO:0000313" key="4">
    <source>
        <dbReference type="Proteomes" id="UP000244446"/>
    </source>
</evidence>
<dbReference type="InterPro" id="IPR032466">
    <property type="entry name" value="Metal_Hydrolase"/>
</dbReference>
<dbReference type="Gene3D" id="2.30.40.10">
    <property type="entry name" value="Urease, subunit C, domain 1"/>
    <property type="match status" value="1"/>
</dbReference>
<dbReference type="InterPro" id="IPR057744">
    <property type="entry name" value="OTAase-like"/>
</dbReference>
<feature type="domain" description="Amidohydrolase-related" evidence="2">
    <location>
        <begin position="82"/>
        <end position="441"/>
    </location>
</feature>
<evidence type="ECO:0000259" key="2">
    <source>
        <dbReference type="Pfam" id="PF01979"/>
    </source>
</evidence>
<reference evidence="3 4" key="1">
    <citation type="submission" date="2018-04" db="EMBL/GenBank/DDBJ databases">
        <title>Pelagivirga bohaiensis gen. nov., sp. nov., a bacterium isolated from the Bohai Sea.</title>
        <authorList>
            <person name="Ji X."/>
        </authorList>
    </citation>
    <scope>NUCLEOTIDE SEQUENCE [LARGE SCALE GENOMIC DNA]</scope>
    <source>
        <strain evidence="3 4">BH-SD19</strain>
    </source>
</reference>
<dbReference type="Pfam" id="PF01979">
    <property type="entry name" value="Amidohydro_1"/>
    <property type="match status" value="1"/>
</dbReference>
<dbReference type="InterPro" id="IPR006680">
    <property type="entry name" value="Amidohydro-rel"/>
</dbReference>
<keyword evidence="1" id="KW-0732">Signal</keyword>
<dbReference type="CDD" id="cd01299">
    <property type="entry name" value="Met_dep_hydrolase_A"/>
    <property type="match status" value="1"/>
</dbReference>
<name>A0A2T7G7D0_9RHOB</name>
<dbReference type="AlphaFoldDB" id="A0A2T7G7D0"/>
<dbReference type="GO" id="GO:0016810">
    <property type="term" value="F:hydrolase activity, acting on carbon-nitrogen (but not peptide) bonds"/>
    <property type="evidence" value="ECO:0007669"/>
    <property type="project" value="InterPro"/>
</dbReference>
<gene>
    <name evidence="3" type="ORF">DC366_08760</name>
</gene>
<protein>
    <submittedName>
        <fullName evidence="3">Hydrolase</fullName>
    </submittedName>
</protein>
<feature type="chain" id="PRO_5015694588" evidence="1">
    <location>
        <begin position="24"/>
        <end position="448"/>
    </location>
</feature>
<dbReference type="SUPFAM" id="SSF51338">
    <property type="entry name" value="Composite domain of metallo-dependent hydrolases"/>
    <property type="match status" value="1"/>
</dbReference>
<comment type="caution">
    <text evidence="3">The sequence shown here is derived from an EMBL/GenBank/DDBJ whole genome shotgun (WGS) entry which is preliminary data.</text>
</comment>
<evidence type="ECO:0000313" key="3">
    <source>
        <dbReference type="EMBL" id="PVA10323.1"/>
    </source>
</evidence>
<dbReference type="RefSeq" id="WP_108691836.1">
    <property type="nucleotide sequence ID" value="NZ_QCYH01000004.1"/>
</dbReference>
<dbReference type="SUPFAM" id="SSF51556">
    <property type="entry name" value="Metallo-dependent hydrolases"/>
    <property type="match status" value="1"/>
</dbReference>
<dbReference type="InterPro" id="IPR051781">
    <property type="entry name" value="Metallo-dep_Hydrolase"/>
</dbReference>
<proteinExistence type="predicted"/>
<evidence type="ECO:0000256" key="1">
    <source>
        <dbReference type="SAM" id="SignalP"/>
    </source>
</evidence>
<dbReference type="Gene3D" id="3.20.20.140">
    <property type="entry name" value="Metal-dependent hydrolases"/>
    <property type="match status" value="1"/>
</dbReference>
<keyword evidence="4" id="KW-1185">Reference proteome</keyword>
<dbReference type="InterPro" id="IPR011059">
    <property type="entry name" value="Metal-dep_hydrolase_composite"/>
</dbReference>
<organism evidence="3 4">
    <name type="scientific">Pelagivirga sediminicola</name>
    <dbReference type="NCBI Taxonomy" id="2170575"/>
    <lineage>
        <taxon>Bacteria</taxon>
        <taxon>Pseudomonadati</taxon>
        <taxon>Pseudomonadota</taxon>
        <taxon>Alphaproteobacteria</taxon>
        <taxon>Rhodobacterales</taxon>
        <taxon>Paracoccaceae</taxon>
        <taxon>Pelagivirga</taxon>
    </lineage>
</organism>
<feature type="signal peptide" evidence="1">
    <location>
        <begin position="1"/>
        <end position="23"/>
    </location>
</feature>
<dbReference type="Proteomes" id="UP000244446">
    <property type="component" value="Unassembled WGS sequence"/>
</dbReference>
<dbReference type="PANTHER" id="PTHR43135">
    <property type="entry name" value="ALPHA-D-RIBOSE 1-METHYLPHOSPHONATE 5-TRIPHOSPHATE DIPHOSPHATASE"/>
    <property type="match status" value="1"/>
</dbReference>
<sequence>MIFFRHAALSLTFGALLAGPLSAQQEDAATTIFQNVRIFDGTGAALSPPSNVMVRGNVIDTISTDAIDADDDARIIDGAGKTLMPGMIDAHSHITLSTIPIPTMMTGDPNYIALISGQAAEGILMRGFTSVCDLAGPTFGLKRAIDEGITPGPRIWPSGAMISQTSGHGDYRTVHDIPRGSNVSLHHTELQGFAAVADGRAEVLRRVREQLMRGASQIKLAAGGGVASDYDPLDVSQFTEDELRAAVEAAEDWGTYVTVHAYTPDAVQTAINAGVKCIDHGQLLDEETVQIMADKGIWWSMQPFLDDEDSIPFPEGSANRAKQLEMTNGTDTAYELAKKHGVNLAWGTDTLFDPNLAPRQGAQLAKMVRWFEPAEVLKMATHDNAQLLALSGKRSPYNGELGVVKEGALADLLLIDGDPLADIDLIADPANLVVIMKDGQIYKNAQAE</sequence>
<dbReference type="EMBL" id="QCYH01000004">
    <property type="protein sequence ID" value="PVA10323.1"/>
    <property type="molecule type" value="Genomic_DNA"/>
</dbReference>
<dbReference type="PANTHER" id="PTHR43135:SF3">
    <property type="entry name" value="ALPHA-D-RIBOSE 1-METHYLPHOSPHONATE 5-TRIPHOSPHATE DIPHOSPHATASE"/>
    <property type="match status" value="1"/>
</dbReference>
<accession>A0A2T7G7D0</accession>